<feature type="non-terminal residue" evidence="1">
    <location>
        <position position="107"/>
    </location>
</feature>
<evidence type="ECO:0000313" key="2">
    <source>
        <dbReference type="Proteomes" id="UP001497497"/>
    </source>
</evidence>
<gene>
    <name evidence="1" type="ORF">GSLYS_00005150001</name>
</gene>
<evidence type="ECO:0000313" key="1">
    <source>
        <dbReference type="EMBL" id="CAL1531025.1"/>
    </source>
</evidence>
<protein>
    <submittedName>
        <fullName evidence="1">Uncharacterized protein</fullName>
    </submittedName>
</protein>
<accession>A0AAV2HCH4</accession>
<organism evidence="1 2">
    <name type="scientific">Lymnaea stagnalis</name>
    <name type="common">Great pond snail</name>
    <name type="synonym">Helix stagnalis</name>
    <dbReference type="NCBI Taxonomy" id="6523"/>
    <lineage>
        <taxon>Eukaryota</taxon>
        <taxon>Metazoa</taxon>
        <taxon>Spiralia</taxon>
        <taxon>Lophotrochozoa</taxon>
        <taxon>Mollusca</taxon>
        <taxon>Gastropoda</taxon>
        <taxon>Heterobranchia</taxon>
        <taxon>Euthyneura</taxon>
        <taxon>Panpulmonata</taxon>
        <taxon>Hygrophila</taxon>
        <taxon>Lymnaeoidea</taxon>
        <taxon>Lymnaeidae</taxon>
        <taxon>Lymnaea</taxon>
    </lineage>
</organism>
<comment type="caution">
    <text evidence="1">The sequence shown here is derived from an EMBL/GenBank/DDBJ whole genome shotgun (WGS) entry which is preliminary data.</text>
</comment>
<proteinExistence type="predicted"/>
<sequence>MDDLDFDISYDTEYVFKCYHGYEPVLTVTFSPKPHWSPQKIHNYWRDKVTLAHTTRLVYQEDLEQRELLKTLKYDVINPGLNRFSQNYFSVERQVPRDMKFKTPYRR</sequence>
<dbReference type="EMBL" id="CAXITT010000080">
    <property type="protein sequence ID" value="CAL1531025.1"/>
    <property type="molecule type" value="Genomic_DNA"/>
</dbReference>
<dbReference type="Proteomes" id="UP001497497">
    <property type="component" value="Unassembled WGS sequence"/>
</dbReference>
<dbReference type="AlphaFoldDB" id="A0AAV2HCH4"/>
<reference evidence="1 2" key="1">
    <citation type="submission" date="2024-04" db="EMBL/GenBank/DDBJ databases">
        <authorList>
            <consortium name="Genoscope - CEA"/>
            <person name="William W."/>
        </authorList>
    </citation>
    <scope>NUCLEOTIDE SEQUENCE [LARGE SCALE GENOMIC DNA]</scope>
</reference>
<keyword evidence="2" id="KW-1185">Reference proteome</keyword>
<name>A0AAV2HCH4_LYMST</name>